<gene>
    <name evidence="2" type="ORF">SCLCIDRAFT_92577</name>
</gene>
<keyword evidence="3" id="KW-1185">Reference proteome</keyword>
<reference evidence="2 3" key="1">
    <citation type="submission" date="2014-04" db="EMBL/GenBank/DDBJ databases">
        <authorList>
            <consortium name="DOE Joint Genome Institute"/>
            <person name="Kuo A."/>
            <person name="Kohler A."/>
            <person name="Nagy L.G."/>
            <person name="Floudas D."/>
            <person name="Copeland A."/>
            <person name="Barry K.W."/>
            <person name="Cichocki N."/>
            <person name="Veneault-Fourrey C."/>
            <person name="LaButti K."/>
            <person name="Lindquist E.A."/>
            <person name="Lipzen A."/>
            <person name="Lundell T."/>
            <person name="Morin E."/>
            <person name="Murat C."/>
            <person name="Sun H."/>
            <person name="Tunlid A."/>
            <person name="Henrissat B."/>
            <person name="Grigoriev I.V."/>
            <person name="Hibbett D.S."/>
            <person name="Martin F."/>
            <person name="Nordberg H.P."/>
            <person name="Cantor M.N."/>
            <person name="Hua S.X."/>
        </authorList>
    </citation>
    <scope>NUCLEOTIDE SEQUENCE [LARGE SCALE GENOMIC DNA]</scope>
    <source>
        <strain evidence="2 3">Foug A</strain>
    </source>
</reference>
<dbReference type="HOGENOM" id="CLU_686188_0_0_1"/>
<evidence type="ECO:0000313" key="3">
    <source>
        <dbReference type="Proteomes" id="UP000053989"/>
    </source>
</evidence>
<evidence type="ECO:0000313" key="2">
    <source>
        <dbReference type="EMBL" id="KIM69283.1"/>
    </source>
</evidence>
<feature type="non-terminal residue" evidence="2">
    <location>
        <position position="402"/>
    </location>
</feature>
<reference evidence="3" key="2">
    <citation type="submission" date="2015-01" db="EMBL/GenBank/DDBJ databases">
        <title>Evolutionary Origins and Diversification of the Mycorrhizal Mutualists.</title>
        <authorList>
            <consortium name="DOE Joint Genome Institute"/>
            <consortium name="Mycorrhizal Genomics Consortium"/>
            <person name="Kohler A."/>
            <person name="Kuo A."/>
            <person name="Nagy L.G."/>
            <person name="Floudas D."/>
            <person name="Copeland A."/>
            <person name="Barry K.W."/>
            <person name="Cichocki N."/>
            <person name="Veneault-Fourrey C."/>
            <person name="LaButti K."/>
            <person name="Lindquist E.A."/>
            <person name="Lipzen A."/>
            <person name="Lundell T."/>
            <person name="Morin E."/>
            <person name="Murat C."/>
            <person name="Riley R."/>
            <person name="Ohm R."/>
            <person name="Sun H."/>
            <person name="Tunlid A."/>
            <person name="Henrissat B."/>
            <person name="Grigoriev I.V."/>
            <person name="Hibbett D.S."/>
            <person name="Martin F."/>
        </authorList>
    </citation>
    <scope>NUCLEOTIDE SEQUENCE [LARGE SCALE GENOMIC DNA]</scope>
    <source>
        <strain evidence="3">Foug A</strain>
    </source>
</reference>
<evidence type="ECO:0000256" key="1">
    <source>
        <dbReference type="SAM" id="MobiDB-lite"/>
    </source>
</evidence>
<proteinExistence type="predicted"/>
<feature type="region of interest" description="Disordered" evidence="1">
    <location>
        <begin position="142"/>
        <end position="188"/>
    </location>
</feature>
<organism evidence="2 3">
    <name type="scientific">Scleroderma citrinum Foug A</name>
    <dbReference type="NCBI Taxonomy" id="1036808"/>
    <lineage>
        <taxon>Eukaryota</taxon>
        <taxon>Fungi</taxon>
        <taxon>Dikarya</taxon>
        <taxon>Basidiomycota</taxon>
        <taxon>Agaricomycotina</taxon>
        <taxon>Agaricomycetes</taxon>
        <taxon>Agaricomycetidae</taxon>
        <taxon>Boletales</taxon>
        <taxon>Sclerodermatineae</taxon>
        <taxon>Sclerodermataceae</taxon>
        <taxon>Scleroderma</taxon>
    </lineage>
</organism>
<dbReference type="InParanoid" id="A0A0C3A6H6"/>
<dbReference type="OrthoDB" id="3231855at2759"/>
<name>A0A0C3A6H6_9AGAM</name>
<dbReference type="EMBL" id="KN822007">
    <property type="protein sequence ID" value="KIM69283.1"/>
    <property type="molecule type" value="Genomic_DNA"/>
</dbReference>
<protein>
    <submittedName>
        <fullName evidence="2">Uncharacterized protein</fullName>
    </submittedName>
</protein>
<feature type="compositionally biased region" description="Polar residues" evidence="1">
    <location>
        <begin position="179"/>
        <end position="188"/>
    </location>
</feature>
<accession>A0A0C3A6H6</accession>
<dbReference type="AlphaFoldDB" id="A0A0C3A6H6"/>
<feature type="compositionally biased region" description="Pro residues" evidence="1">
    <location>
        <begin position="158"/>
        <end position="176"/>
    </location>
</feature>
<dbReference type="STRING" id="1036808.A0A0C3A6H6"/>
<sequence>MESVLAIAVGLGLRVVVDVATDDHRLGGVLVGLWEGVVLNHFVRRMPRSFDPYIALGFRVFVDFLFTQSLSRMALVALWTLVGMLLADIAPNVWRDSGLRRVYRRVRREARHVKRAMPDIRIKNDIPTVRLFSYKRTPSTVVSIRSDRATPAQSPAPERTPMPGPPRRPGRTPPGTFPDSSGWSETETEVTTLRARMVMSPGPSPALIPTRIDARLQHTDTSNVPTPRVYTQSLPTTGSQSTTILLEMDGPISAPSGHMDPIGSTSRDPPTIPDDWVDITPPLRPQVDAPVIPPLPGLQEPAAGPSNVPTGPFPRPPSVVEPTPRISVIPDIPDALPSASDACQVPLPESRAATVIGGAEERPSGVWRSTVVARMEKACSELGVDPLHAVAPYPMIHTSNTS</sequence>
<dbReference type="Proteomes" id="UP000053989">
    <property type="component" value="Unassembled WGS sequence"/>
</dbReference>